<name>A0A1V4JQK3_PATFA</name>
<accession>A0A1V4JQK3</accession>
<gene>
    <name evidence="1" type="ORF">AV530_001334</name>
</gene>
<proteinExistence type="predicted"/>
<sequence>MKGSSQVQAEHTEMVGVKPSKAAVLPVAWWARRDPHHHQISSVLALRPERRIHPGPTVAEAKDNKRKVEGPCGCGRLCPWAHENPRHRFRDRLTRHERFQDTHGNPSYVSRSQLCCSALSLIQSARKGFSPWLQEAKTEPRQKHCFASCPTTP</sequence>
<organism evidence="1 2">
    <name type="scientific">Patagioenas fasciata monilis</name>
    <dbReference type="NCBI Taxonomy" id="372326"/>
    <lineage>
        <taxon>Eukaryota</taxon>
        <taxon>Metazoa</taxon>
        <taxon>Chordata</taxon>
        <taxon>Craniata</taxon>
        <taxon>Vertebrata</taxon>
        <taxon>Euteleostomi</taxon>
        <taxon>Archelosauria</taxon>
        <taxon>Archosauria</taxon>
        <taxon>Dinosauria</taxon>
        <taxon>Saurischia</taxon>
        <taxon>Theropoda</taxon>
        <taxon>Coelurosauria</taxon>
        <taxon>Aves</taxon>
        <taxon>Neognathae</taxon>
        <taxon>Neoaves</taxon>
        <taxon>Columbimorphae</taxon>
        <taxon>Columbiformes</taxon>
        <taxon>Columbidae</taxon>
        <taxon>Patagioenas</taxon>
    </lineage>
</organism>
<dbReference type="AlphaFoldDB" id="A0A1V4JQK3"/>
<comment type="caution">
    <text evidence="1">The sequence shown here is derived from an EMBL/GenBank/DDBJ whole genome shotgun (WGS) entry which is preliminary data.</text>
</comment>
<protein>
    <submittedName>
        <fullName evidence="1">Uncharacterized protein</fullName>
    </submittedName>
</protein>
<reference evidence="1 2" key="1">
    <citation type="submission" date="2016-02" db="EMBL/GenBank/DDBJ databases">
        <title>Band-tailed pigeon sequencing and assembly.</title>
        <authorList>
            <person name="Soares A.E."/>
            <person name="Novak B.J."/>
            <person name="Rice E.S."/>
            <person name="O'Connell B."/>
            <person name="Chang D."/>
            <person name="Weber S."/>
            <person name="Shapiro B."/>
        </authorList>
    </citation>
    <scope>NUCLEOTIDE SEQUENCE [LARGE SCALE GENOMIC DNA]</scope>
    <source>
        <strain evidence="1">BTP2013</strain>
        <tissue evidence="1">Blood</tissue>
    </source>
</reference>
<dbReference type="EMBL" id="LSYS01006700">
    <property type="protein sequence ID" value="OPJ74479.1"/>
    <property type="molecule type" value="Genomic_DNA"/>
</dbReference>
<keyword evidence="2" id="KW-1185">Reference proteome</keyword>
<dbReference type="Proteomes" id="UP000190648">
    <property type="component" value="Unassembled WGS sequence"/>
</dbReference>
<evidence type="ECO:0000313" key="2">
    <source>
        <dbReference type="Proteomes" id="UP000190648"/>
    </source>
</evidence>
<evidence type="ECO:0000313" key="1">
    <source>
        <dbReference type="EMBL" id="OPJ74479.1"/>
    </source>
</evidence>